<reference evidence="1" key="1">
    <citation type="journal article" date="2017" name="Gigascience">
        <title>The first near-complete assembly of the hexaploid bread wheat genome, Triticum aestivum.</title>
        <authorList>
            <person name="Zimin A.V."/>
            <person name="Puiu D."/>
            <person name="Hall R."/>
            <person name="Kingan S."/>
            <person name="Clavijo B.J."/>
            <person name="Salzberg S.L."/>
        </authorList>
    </citation>
    <scope>NUCLEOTIDE SEQUENCE</scope>
    <source>
        <tissue evidence="1">Leaf</tissue>
    </source>
</reference>
<name>A0A9R1H2Y4_WHEAT</name>
<sequence>MEGEQLSSPLDGHHHSIDIDIAAEAKPSDAVDGETGRKWLRKLTSATVNKAVMRDLIARTP</sequence>
<evidence type="ECO:0000313" key="1">
    <source>
        <dbReference type="EMBL" id="KAF7058392.1"/>
    </source>
</evidence>
<dbReference type="AlphaFoldDB" id="A0A9R1H2Y4"/>
<accession>A0A9R1H2Y4</accession>
<comment type="caution">
    <text evidence="1">The sequence shown here is derived from an EMBL/GenBank/DDBJ whole genome shotgun (WGS) entry which is preliminary data.</text>
</comment>
<organism evidence="1">
    <name type="scientific">Triticum aestivum</name>
    <name type="common">Wheat</name>
    <dbReference type="NCBI Taxonomy" id="4565"/>
    <lineage>
        <taxon>Eukaryota</taxon>
        <taxon>Viridiplantae</taxon>
        <taxon>Streptophyta</taxon>
        <taxon>Embryophyta</taxon>
        <taxon>Tracheophyta</taxon>
        <taxon>Spermatophyta</taxon>
        <taxon>Magnoliopsida</taxon>
        <taxon>Liliopsida</taxon>
        <taxon>Poales</taxon>
        <taxon>Poaceae</taxon>
        <taxon>BOP clade</taxon>
        <taxon>Pooideae</taxon>
        <taxon>Triticodae</taxon>
        <taxon>Triticeae</taxon>
        <taxon>Triticinae</taxon>
        <taxon>Triticum</taxon>
    </lineage>
</organism>
<reference evidence="1" key="2">
    <citation type="submission" date="2020-03" db="EMBL/GenBank/DDBJ databases">
        <title>The second near-complete assembly of the hexaploid bread wheat (Triticum aestivum) genome.</title>
        <authorList>
            <person name="Zimin A.V."/>
            <person name="Puiu D."/>
            <person name="Shumante A."/>
            <person name="Alonge M."/>
            <person name="Salzberg S.L."/>
        </authorList>
    </citation>
    <scope>NUCLEOTIDE SEQUENCE</scope>
    <source>
        <tissue evidence="1">Leaf</tissue>
    </source>
</reference>
<feature type="non-terminal residue" evidence="1">
    <location>
        <position position="61"/>
    </location>
</feature>
<dbReference type="Proteomes" id="UP000815260">
    <property type="component" value="Chromosome 5A"/>
</dbReference>
<protein>
    <submittedName>
        <fullName evidence="1">Uncharacterized protein</fullName>
    </submittedName>
</protein>
<gene>
    <name evidence="1" type="ORF">CFC21_065461</name>
</gene>
<dbReference type="EMBL" id="CM022223">
    <property type="protein sequence ID" value="KAF7058392.1"/>
    <property type="molecule type" value="Genomic_DNA"/>
</dbReference>
<proteinExistence type="predicted"/>